<evidence type="ECO:0000313" key="1">
    <source>
        <dbReference type="EMBL" id="RVU47131.1"/>
    </source>
</evidence>
<dbReference type="EMBL" id="SACR01000002">
    <property type="protein sequence ID" value="RVU47131.1"/>
    <property type="molecule type" value="Genomic_DNA"/>
</dbReference>
<dbReference type="NCBIfam" id="NF033429">
    <property type="entry name" value="ImuA_translesion"/>
    <property type="match status" value="1"/>
</dbReference>
<comment type="caution">
    <text evidence="1">The sequence shown here is derived from an EMBL/GenBank/DDBJ whole genome shotgun (WGS) entry which is preliminary data.</text>
</comment>
<dbReference type="RefSeq" id="WP_128227599.1">
    <property type="nucleotide sequence ID" value="NZ_SACR01000002.1"/>
</dbReference>
<dbReference type="OrthoDB" id="9811176at2"/>
<reference evidence="1 2" key="1">
    <citation type="submission" date="2019-01" db="EMBL/GenBank/DDBJ databases">
        <authorList>
            <person name="Chen W.-M."/>
        </authorList>
    </citation>
    <scope>NUCLEOTIDE SEQUENCE [LARGE SCALE GENOMIC DNA]</scope>
    <source>
        <strain evidence="1 2">KYPY4</strain>
    </source>
</reference>
<dbReference type="PIRSF" id="PIRSF037290">
    <property type="entry name" value="UCP037290"/>
    <property type="match status" value="1"/>
</dbReference>
<proteinExistence type="predicted"/>
<sequence length="246" mass="25573">MLLPPAPETLHPALWRAHQLGRPVGAGLPSGFAALDAQLPGGGWPLGALTELLLPHEGLGELRLLAPALAAVQAQQRCVMCFDPPASPCAWALSALGLDLQQLVLLRARQTLKGPARSRLPAPDVLWALEQALKSGHVGAVLAWLPARLPADALRRLQLAAQSHDGPVFLVRDAALRHQPSAAPLRLALAGAGADRLRVALLKRRGPPLAQPLVLALPPVLSGPAAARAQRAVAAPMGATAAVSPR</sequence>
<organism evidence="1 2">
    <name type="scientific">Rubrivivax rivuli</name>
    <dbReference type="NCBI Taxonomy" id="1862385"/>
    <lineage>
        <taxon>Bacteria</taxon>
        <taxon>Pseudomonadati</taxon>
        <taxon>Pseudomonadota</taxon>
        <taxon>Betaproteobacteria</taxon>
        <taxon>Burkholderiales</taxon>
        <taxon>Sphaerotilaceae</taxon>
        <taxon>Rubrivivax</taxon>
    </lineage>
</organism>
<gene>
    <name evidence="1" type="primary">imuA</name>
    <name evidence="1" type="ORF">EOE66_05035</name>
</gene>
<dbReference type="AlphaFoldDB" id="A0A437RK20"/>
<protein>
    <submittedName>
        <fullName evidence="1">Translesion DNA synthesis-associated protein ImuA</fullName>
    </submittedName>
</protein>
<dbReference type="Gene3D" id="3.40.50.300">
    <property type="entry name" value="P-loop containing nucleotide triphosphate hydrolases"/>
    <property type="match status" value="1"/>
</dbReference>
<dbReference type="InterPro" id="IPR017166">
    <property type="entry name" value="UCP037290"/>
</dbReference>
<dbReference type="SUPFAM" id="SSF52540">
    <property type="entry name" value="P-loop containing nucleoside triphosphate hydrolases"/>
    <property type="match status" value="1"/>
</dbReference>
<keyword evidence="2" id="KW-1185">Reference proteome</keyword>
<dbReference type="Proteomes" id="UP000285575">
    <property type="component" value="Unassembled WGS sequence"/>
</dbReference>
<dbReference type="InterPro" id="IPR047610">
    <property type="entry name" value="ImuA_translesion"/>
</dbReference>
<evidence type="ECO:0000313" key="2">
    <source>
        <dbReference type="Proteomes" id="UP000285575"/>
    </source>
</evidence>
<dbReference type="InterPro" id="IPR027417">
    <property type="entry name" value="P-loop_NTPase"/>
</dbReference>
<accession>A0A437RK20</accession>
<name>A0A437RK20_9BURK</name>